<dbReference type="Pfam" id="PF01026">
    <property type="entry name" value="TatD_DNase"/>
    <property type="match status" value="1"/>
</dbReference>
<evidence type="ECO:0000256" key="1">
    <source>
        <dbReference type="SAM" id="MobiDB-lite"/>
    </source>
</evidence>
<organism evidence="2 3">
    <name type="scientific">Heliocybe sulcata</name>
    <dbReference type="NCBI Taxonomy" id="5364"/>
    <lineage>
        <taxon>Eukaryota</taxon>
        <taxon>Fungi</taxon>
        <taxon>Dikarya</taxon>
        <taxon>Basidiomycota</taxon>
        <taxon>Agaricomycotina</taxon>
        <taxon>Agaricomycetes</taxon>
        <taxon>Gloeophyllales</taxon>
        <taxon>Gloeophyllaceae</taxon>
        <taxon>Heliocybe</taxon>
    </lineage>
</organism>
<proteinExistence type="predicted"/>
<dbReference type="InterPro" id="IPR001130">
    <property type="entry name" value="TatD-like"/>
</dbReference>
<keyword evidence="3" id="KW-1185">Reference proteome</keyword>
<dbReference type="OrthoDB" id="413993at2759"/>
<dbReference type="InterPro" id="IPR032466">
    <property type="entry name" value="Metal_Hydrolase"/>
</dbReference>
<dbReference type="Gene3D" id="3.20.20.140">
    <property type="entry name" value="Metal-dependent hydrolases"/>
    <property type="match status" value="1"/>
</dbReference>
<name>A0A5C3NIX8_9AGAM</name>
<evidence type="ECO:0000313" key="2">
    <source>
        <dbReference type="EMBL" id="TFK56857.1"/>
    </source>
</evidence>
<dbReference type="Proteomes" id="UP000305948">
    <property type="component" value="Unassembled WGS sequence"/>
</dbReference>
<sequence>MLPALPNPVPLSDVLDTLRSNFLAFPHAMLGEVGLDRSARVPLDSNATPRMLSPFTLPIEHQKAILTAQLEVAVELRRNVSLHDVKAHQATSDLLRNMSERHKEKWWAISIDLHSCGVRPEMWKDIERRHPNVFLSLSTCINSRSQNHVSLIESCSPTRLLAESDIHDVDYCAPYTWNMVKIIAGVKGWRVEEQWDYEDEDNSNQEDWGVVRRLEENWKGFARGNHPSPLKPKKPEWVAGGNRKARMRVARDKNEWVSDNSDTDT</sequence>
<dbReference type="SUPFAM" id="SSF51556">
    <property type="entry name" value="Metallo-dependent hydrolases"/>
    <property type="match status" value="1"/>
</dbReference>
<dbReference type="PANTHER" id="PTHR47345">
    <property type="entry name" value="CUT9-INTERACTING PROTEIN SCN1"/>
    <property type="match status" value="1"/>
</dbReference>
<gene>
    <name evidence="2" type="ORF">OE88DRAFT_1650340</name>
</gene>
<dbReference type="EMBL" id="ML213503">
    <property type="protein sequence ID" value="TFK56857.1"/>
    <property type="molecule type" value="Genomic_DNA"/>
</dbReference>
<accession>A0A5C3NIX8</accession>
<dbReference type="GO" id="GO:0016788">
    <property type="term" value="F:hydrolase activity, acting on ester bonds"/>
    <property type="evidence" value="ECO:0007669"/>
    <property type="project" value="InterPro"/>
</dbReference>
<feature type="region of interest" description="Disordered" evidence="1">
    <location>
        <begin position="223"/>
        <end position="265"/>
    </location>
</feature>
<protein>
    <submittedName>
        <fullName evidence="2">Uncharacterized protein</fullName>
    </submittedName>
</protein>
<reference evidence="2 3" key="1">
    <citation type="journal article" date="2019" name="Nat. Ecol. Evol.">
        <title>Megaphylogeny resolves global patterns of mushroom evolution.</title>
        <authorList>
            <person name="Varga T."/>
            <person name="Krizsan K."/>
            <person name="Foldi C."/>
            <person name="Dima B."/>
            <person name="Sanchez-Garcia M."/>
            <person name="Sanchez-Ramirez S."/>
            <person name="Szollosi G.J."/>
            <person name="Szarkandi J.G."/>
            <person name="Papp V."/>
            <person name="Albert L."/>
            <person name="Andreopoulos W."/>
            <person name="Angelini C."/>
            <person name="Antonin V."/>
            <person name="Barry K.W."/>
            <person name="Bougher N.L."/>
            <person name="Buchanan P."/>
            <person name="Buyck B."/>
            <person name="Bense V."/>
            <person name="Catcheside P."/>
            <person name="Chovatia M."/>
            <person name="Cooper J."/>
            <person name="Damon W."/>
            <person name="Desjardin D."/>
            <person name="Finy P."/>
            <person name="Geml J."/>
            <person name="Haridas S."/>
            <person name="Hughes K."/>
            <person name="Justo A."/>
            <person name="Karasinski D."/>
            <person name="Kautmanova I."/>
            <person name="Kiss B."/>
            <person name="Kocsube S."/>
            <person name="Kotiranta H."/>
            <person name="LaButti K.M."/>
            <person name="Lechner B.E."/>
            <person name="Liimatainen K."/>
            <person name="Lipzen A."/>
            <person name="Lukacs Z."/>
            <person name="Mihaltcheva S."/>
            <person name="Morgado L.N."/>
            <person name="Niskanen T."/>
            <person name="Noordeloos M.E."/>
            <person name="Ohm R.A."/>
            <person name="Ortiz-Santana B."/>
            <person name="Ovrebo C."/>
            <person name="Racz N."/>
            <person name="Riley R."/>
            <person name="Savchenko A."/>
            <person name="Shiryaev A."/>
            <person name="Soop K."/>
            <person name="Spirin V."/>
            <person name="Szebenyi C."/>
            <person name="Tomsovsky M."/>
            <person name="Tulloss R.E."/>
            <person name="Uehling J."/>
            <person name="Grigoriev I.V."/>
            <person name="Vagvolgyi C."/>
            <person name="Papp T."/>
            <person name="Martin F.M."/>
            <person name="Miettinen O."/>
            <person name="Hibbett D.S."/>
            <person name="Nagy L.G."/>
        </authorList>
    </citation>
    <scope>NUCLEOTIDE SEQUENCE [LARGE SCALE GENOMIC DNA]</scope>
    <source>
        <strain evidence="2 3">OMC1185</strain>
    </source>
</reference>
<evidence type="ECO:0000313" key="3">
    <source>
        <dbReference type="Proteomes" id="UP000305948"/>
    </source>
</evidence>
<dbReference type="AlphaFoldDB" id="A0A5C3NIX8"/>
<dbReference type="InterPro" id="IPR053044">
    <property type="entry name" value="Metallo-hydrolase/TatD-type"/>
</dbReference>
<dbReference type="PANTHER" id="PTHR47345:SF1">
    <property type="entry name" value="CUT9-INTERACTING PROTEIN SCN1"/>
    <property type="match status" value="1"/>
</dbReference>